<comment type="similarity">
    <text evidence="2">Belongs to the TBCC family.</text>
</comment>
<protein>
    <submittedName>
        <fullName evidence="9">TBCC-domain-containing protein</fullName>
    </submittedName>
</protein>
<dbReference type="GO" id="GO:0007021">
    <property type="term" value="P:tubulin complex assembly"/>
    <property type="evidence" value="ECO:0007669"/>
    <property type="project" value="TreeGrafter"/>
</dbReference>
<keyword evidence="4" id="KW-0007">Acetylation</keyword>
<reference evidence="9 10" key="1">
    <citation type="submission" date="2016-04" db="EMBL/GenBank/DDBJ databases">
        <title>A degradative enzymes factory behind the ericoid mycorrhizal symbiosis.</title>
        <authorList>
            <consortium name="DOE Joint Genome Institute"/>
            <person name="Martino E."/>
            <person name="Morin E."/>
            <person name="Grelet G."/>
            <person name="Kuo A."/>
            <person name="Kohler A."/>
            <person name="Daghino S."/>
            <person name="Barry K."/>
            <person name="Choi C."/>
            <person name="Cichocki N."/>
            <person name="Clum A."/>
            <person name="Copeland A."/>
            <person name="Hainaut M."/>
            <person name="Haridas S."/>
            <person name="Labutti K."/>
            <person name="Lindquist E."/>
            <person name="Lipzen A."/>
            <person name="Khouja H.-R."/>
            <person name="Murat C."/>
            <person name="Ohm R."/>
            <person name="Olson A."/>
            <person name="Spatafora J."/>
            <person name="Veneault-Fourrey C."/>
            <person name="Henrissat B."/>
            <person name="Grigoriev I."/>
            <person name="Martin F."/>
            <person name="Perotto S."/>
        </authorList>
    </citation>
    <scope>NUCLEOTIDE SEQUENCE [LARGE SCALE GENOMIC DNA]</scope>
    <source>
        <strain evidence="9 10">E</strain>
    </source>
</reference>
<dbReference type="GO" id="GO:0007023">
    <property type="term" value="P:post-chaperonin tubulin folding pathway"/>
    <property type="evidence" value="ECO:0007669"/>
    <property type="project" value="InterPro"/>
</dbReference>
<evidence type="ECO:0000256" key="1">
    <source>
        <dbReference type="ARBA" id="ARBA00004496"/>
    </source>
</evidence>
<dbReference type="Pfam" id="PF16752">
    <property type="entry name" value="TBCC_N"/>
    <property type="match status" value="1"/>
</dbReference>
<dbReference type="Proteomes" id="UP000235371">
    <property type="component" value="Unassembled WGS sequence"/>
</dbReference>
<keyword evidence="5" id="KW-0143">Chaperone</keyword>
<dbReference type="InParanoid" id="A0A2J6TW20"/>
<evidence type="ECO:0000256" key="5">
    <source>
        <dbReference type="ARBA" id="ARBA00023186"/>
    </source>
</evidence>
<evidence type="ECO:0000256" key="4">
    <source>
        <dbReference type="ARBA" id="ARBA00022990"/>
    </source>
</evidence>
<keyword evidence="10" id="KW-1185">Reference proteome</keyword>
<dbReference type="InterPro" id="IPR017901">
    <property type="entry name" value="C-CAP_CF_C-like"/>
</dbReference>
<comment type="subunit">
    <text evidence="6">Supercomplex made of cofactors A to E. Cofactors A and D function by capturing and stabilizing tubulin in a quasi-native conformation. Cofactor E binds to the cofactor D-tubulin complex; interaction with cofactor C then causes the release of tubulin polypeptides that are committed to the native state.</text>
</comment>
<keyword evidence="3" id="KW-0963">Cytoplasm</keyword>
<evidence type="ECO:0000313" key="10">
    <source>
        <dbReference type="Proteomes" id="UP000235371"/>
    </source>
</evidence>
<dbReference type="InterPro" id="IPR006599">
    <property type="entry name" value="CARP_motif"/>
</dbReference>
<evidence type="ECO:0000256" key="2">
    <source>
        <dbReference type="ARBA" id="ARBA00008848"/>
    </source>
</evidence>
<accession>A0A2J6TW20</accession>
<dbReference type="GO" id="GO:0015631">
    <property type="term" value="F:tubulin binding"/>
    <property type="evidence" value="ECO:0007669"/>
    <property type="project" value="InterPro"/>
</dbReference>
<dbReference type="RefSeq" id="XP_024744123.1">
    <property type="nucleotide sequence ID" value="XM_024888812.1"/>
</dbReference>
<dbReference type="InterPro" id="IPR027684">
    <property type="entry name" value="TBCC"/>
</dbReference>
<dbReference type="PANTHER" id="PTHR15139">
    <property type="entry name" value="TUBULIN FOLDING COFACTOR C"/>
    <property type="match status" value="1"/>
</dbReference>
<dbReference type="PANTHER" id="PTHR15139:SF0">
    <property type="entry name" value="TUBULIN-SPECIFIC CHAPERONE C"/>
    <property type="match status" value="1"/>
</dbReference>
<dbReference type="SMART" id="SM00673">
    <property type="entry name" value="CARP"/>
    <property type="match status" value="1"/>
</dbReference>
<name>A0A2J6TW20_9HELO</name>
<comment type="subcellular location">
    <subcellularLocation>
        <location evidence="1">Cytoplasm</location>
    </subcellularLocation>
</comment>
<dbReference type="AlphaFoldDB" id="A0A2J6TW20"/>
<dbReference type="FunFam" id="2.160.20.70:FF:000011">
    <property type="entry name" value="Tubulin-specific chaperone c, putative"/>
    <property type="match status" value="1"/>
</dbReference>
<dbReference type="STRING" id="1095630.A0A2J6TW20"/>
<feature type="compositionally biased region" description="Low complexity" evidence="7">
    <location>
        <begin position="142"/>
        <end position="153"/>
    </location>
</feature>
<evidence type="ECO:0000256" key="6">
    <source>
        <dbReference type="ARBA" id="ARBA00026055"/>
    </source>
</evidence>
<dbReference type="GeneID" id="36596888"/>
<dbReference type="Pfam" id="PF07986">
    <property type="entry name" value="TBCC"/>
    <property type="match status" value="1"/>
</dbReference>
<dbReference type="PROSITE" id="PS51329">
    <property type="entry name" value="C_CAP_COFACTOR_C"/>
    <property type="match status" value="1"/>
</dbReference>
<dbReference type="InterPro" id="IPR038397">
    <property type="entry name" value="TBCC_N_sf"/>
</dbReference>
<evidence type="ECO:0000313" key="9">
    <source>
        <dbReference type="EMBL" id="PMD67219.1"/>
    </source>
</evidence>
<evidence type="ECO:0000256" key="7">
    <source>
        <dbReference type="SAM" id="MobiDB-lite"/>
    </source>
</evidence>
<dbReference type="InterPro" id="IPR012945">
    <property type="entry name" value="Tubulin-bd_cofactor_C_dom"/>
</dbReference>
<evidence type="ECO:0000259" key="8">
    <source>
        <dbReference type="PROSITE" id="PS51329"/>
    </source>
</evidence>
<sequence length="393" mass="42978">MLHKMEDPVAPIQQPSVLAQADIKDRFYRHFQQECTEIQEQIALLEDYSLVGGEKQDAINHVLSGISRLSTEVSDSSGLIPAHDQRIYAQAIKALEEKLEETRSKFAPRSRFKFKTTQKNSSAVSINDAAELAAKQRLEPPSISGTGSSNESSMATTPANLMSPPNEIDAKDTLGDLPSFPKNYNEEMTRGSAGPIRKPSFSQATNVNISGHNGLHIILPSSASRATSSGSLTKLNRCIVDMSVPTANNAPFAGLMLKNIKGSLIIAGHVAGAAHITGVENSIIAVASRQARIHDCNNVDVYLHCASRPIIEDCSNVRFSPIPQCYMTSSEEPVQNQWDQVDDFKWLKSEHSPNWSLLPEEKRLQEEIWTTVVPGGPGVGTEDILRKIGIVTR</sequence>
<dbReference type="EMBL" id="KZ613740">
    <property type="protein sequence ID" value="PMD67219.1"/>
    <property type="molecule type" value="Genomic_DNA"/>
</dbReference>
<gene>
    <name evidence="9" type="ORF">K444DRAFT_9267</name>
</gene>
<dbReference type="InterPro" id="IPR016098">
    <property type="entry name" value="CAP/MinC_C"/>
</dbReference>
<proteinExistence type="inferred from homology"/>
<feature type="region of interest" description="Disordered" evidence="7">
    <location>
        <begin position="137"/>
        <end position="166"/>
    </location>
</feature>
<dbReference type="InterPro" id="IPR031925">
    <property type="entry name" value="TBCC_N"/>
</dbReference>
<dbReference type="Gene3D" id="1.20.58.1250">
    <property type="entry name" value="Tubulin Binding Cofactor C, N-terminal domain"/>
    <property type="match status" value="1"/>
</dbReference>
<dbReference type="GO" id="GO:0005737">
    <property type="term" value="C:cytoplasm"/>
    <property type="evidence" value="ECO:0007669"/>
    <property type="project" value="UniProtKB-SubCell"/>
</dbReference>
<evidence type="ECO:0000256" key="3">
    <source>
        <dbReference type="ARBA" id="ARBA00022490"/>
    </source>
</evidence>
<feature type="domain" description="C-CAP/cofactor C-like" evidence="8">
    <location>
        <begin position="195"/>
        <end position="346"/>
    </location>
</feature>
<dbReference type="Gene3D" id="2.160.20.70">
    <property type="match status" value="1"/>
</dbReference>
<organism evidence="9 10">
    <name type="scientific">Hyaloscypha bicolor E</name>
    <dbReference type="NCBI Taxonomy" id="1095630"/>
    <lineage>
        <taxon>Eukaryota</taxon>
        <taxon>Fungi</taxon>
        <taxon>Dikarya</taxon>
        <taxon>Ascomycota</taxon>
        <taxon>Pezizomycotina</taxon>
        <taxon>Leotiomycetes</taxon>
        <taxon>Helotiales</taxon>
        <taxon>Hyaloscyphaceae</taxon>
        <taxon>Hyaloscypha</taxon>
        <taxon>Hyaloscypha bicolor</taxon>
    </lineage>
</organism>
<dbReference type="OrthoDB" id="194775at2759"/>